<dbReference type="RefSeq" id="WP_012215733.1">
    <property type="nucleotide sequence ID" value="NC_010085.1"/>
</dbReference>
<keyword evidence="2" id="KW-1185">Reference proteome</keyword>
<sequence length="116" mass="13456">MDYERICKDILHFDSKIRFCGVTNAKSELIASISKNPEEKFLSKDEMMMSIHYTLDRSEKHTNLSYKIGNEKSAVIEYDKVTMITIPLEKKELLLISTEPEADYYKIIAKARESLS</sequence>
<dbReference type="OrthoDB" id="1979at2157"/>
<dbReference type="InParanoid" id="A9A2K7"/>
<evidence type="ECO:0008006" key="3">
    <source>
        <dbReference type="Google" id="ProtNLM"/>
    </source>
</evidence>
<dbReference type="Proteomes" id="UP000000792">
    <property type="component" value="Chromosome"/>
</dbReference>
<dbReference type="InterPro" id="IPR046600">
    <property type="entry name" value="DUF6659"/>
</dbReference>
<dbReference type="EnsemblBacteria" id="ABX13246">
    <property type="protein sequence ID" value="ABX13246"/>
    <property type="gene ID" value="Nmar_1350"/>
</dbReference>
<protein>
    <recommendedName>
        <fullName evidence="3">Roadblock/LAMTOR2 domain-containing protein</fullName>
    </recommendedName>
</protein>
<dbReference type="GeneID" id="5773670"/>
<dbReference type="AlphaFoldDB" id="A9A2K7"/>
<dbReference type="PhylomeDB" id="A9A2K7"/>
<organism evidence="1 2">
    <name type="scientific">Nitrosopumilus maritimus (strain SCM1)</name>
    <dbReference type="NCBI Taxonomy" id="436308"/>
    <lineage>
        <taxon>Archaea</taxon>
        <taxon>Nitrososphaerota</taxon>
        <taxon>Nitrososphaeria</taxon>
        <taxon>Nitrosopumilales</taxon>
        <taxon>Nitrosopumilaceae</taxon>
        <taxon>Nitrosopumilus</taxon>
    </lineage>
</organism>
<accession>A9A2K7</accession>
<reference evidence="1 2" key="1">
    <citation type="journal article" date="2010" name="Proc. Natl. Acad. Sci. U.S.A.">
        <title>Nitrosopumilus maritimus genome reveals unique mechanisms for nitrification and autotrophy in globally distributed marine crenarchaea.</title>
        <authorList>
            <person name="Walker C.B."/>
            <person name="de la Torre J.R."/>
            <person name="Klotz M.G."/>
            <person name="Urakawa H."/>
            <person name="Pinel N."/>
            <person name="Arp D.J."/>
            <person name="Brochier-Armanet C."/>
            <person name="Chain P.S."/>
            <person name="Chan P.P."/>
            <person name="Gollabgir A."/>
            <person name="Hemp J."/>
            <person name="Hugler M."/>
            <person name="Karr E.A."/>
            <person name="Konneke M."/>
            <person name="Shin M."/>
            <person name="Lawton T.J."/>
            <person name="Lowe T."/>
            <person name="Martens-Habbena W."/>
            <person name="Sayavedra-Soto L.A."/>
            <person name="Lang D."/>
            <person name="Sievert S.M."/>
            <person name="Rosenzweig A.C."/>
            <person name="Manning G."/>
            <person name="Stahl D.A."/>
        </authorList>
    </citation>
    <scope>NUCLEOTIDE SEQUENCE [LARGE SCALE GENOMIC DNA]</scope>
    <source>
        <strain evidence="1 2">SCM1</strain>
    </source>
</reference>
<dbReference type="KEGG" id="nmr:Nmar_1350"/>
<proteinExistence type="predicted"/>
<gene>
    <name evidence="1" type="ordered locus">Nmar_1350</name>
</gene>
<evidence type="ECO:0000313" key="1">
    <source>
        <dbReference type="EMBL" id="ABX13246.1"/>
    </source>
</evidence>
<dbReference type="eggNOG" id="arCOG08684">
    <property type="taxonomic scope" value="Archaea"/>
</dbReference>
<name>A9A2K7_NITMS</name>
<evidence type="ECO:0000313" key="2">
    <source>
        <dbReference type="Proteomes" id="UP000000792"/>
    </source>
</evidence>
<dbReference type="Pfam" id="PF20364">
    <property type="entry name" value="DUF6659"/>
    <property type="match status" value="1"/>
</dbReference>
<dbReference type="EMBL" id="CP000866">
    <property type="protein sequence ID" value="ABX13246.1"/>
    <property type="molecule type" value="Genomic_DNA"/>
</dbReference>
<dbReference type="HOGENOM" id="CLU_128582_2_0_2"/>